<accession>A0A292Q447</accession>
<dbReference type="Proteomes" id="UP001412239">
    <property type="component" value="Unassembled WGS sequence"/>
</dbReference>
<dbReference type="GO" id="GO:0030145">
    <property type="term" value="F:manganese ion binding"/>
    <property type="evidence" value="ECO:0007669"/>
    <property type="project" value="InterPro"/>
</dbReference>
<keyword evidence="8" id="KW-0378">Hydrolase</keyword>
<comment type="function">
    <text evidence="3">Catalyzes the removal of a penultimate prolyl residue from the N-termini of peptides.</text>
</comment>
<dbReference type="PANTHER" id="PTHR43226">
    <property type="entry name" value="XAA-PRO AMINOPEPTIDASE 3"/>
    <property type="match status" value="1"/>
</dbReference>
<evidence type="ECO:0000256" key="11">
    <source>
        <dbReference type="ARBA" id="ARBA00030849"/>
    </source>
</evidence>
<evidence type="ECO:0000256" key="5">
    <source>
        <dbReference type="ARBA" id="ARBA00012574"/>
    </source>
</evidence>
<keyword evidence="14" id="KW-1185">Reference proteome</keyword>
<evidence type="ECO:0000256" key="3">
    <source>
        <dbReference type="ARBA" id="ARBA00002443"/>
    </source>
</evidence>
<gene>
    <name evidence="13" type="ORF">GSTUAT00002163001</name>
</gene>
<keyword evidence="10" id="KW-0464">Manganese</keyword>
<feature type="domain" description="Aminopeptidase P N-terminal" evidence="12">
    <location>
        <begin position="15"/>
        <end position="157"/>
    </location>
</feature>
<comment type="cofactor">
    <cofactor evidence="2">
        <name>Mn(2+)</name>
        <dbReference type="ChEBI" id="CHEBI:29035"/>
    </cofactor>
</comment>
<evidence type="ECO:0000256" key="2">
    <source>
        <dbReference type="ARBA" id="ARBA00001936"/>
    </source>
</evidence>
<dbReference type="SUPFAM" id="SSF53092">
    <property type="entry name" value="Creatinase/prolidase N-terminal domain"/>
    <property type="match status" value="1"/>
</dbReference>
<dbReference type="InterPro" id="IPR000994">
    <property type="entry name" value="Pept_M24"/>
</dbReference>
<keyword evidence="6" id="KW-0645">Protease</keyword>
<evidence type="ECO:0000256" key="10">
    <source>
        <dbReference type="ARBA" id="ARBA00023211"/>
    </source>
</evidence>
<organism evidence="13 14">
    <name type="scientific">Tuber aestivum</name>
    <name type="common">summer truffle</name>
    <dbReference type="NCBI Taxonomy" id="59557"/>
    <lineage>
        <taxon>Eukaryota</taxon>
        <taxon>Fungi</taxon>
        <taxon>Dikarya</taxon>
        <taxon>Ascomycota</taxon>
        <taxon>Pezizomycotina</taxon>
        <taxon>Pezizomycetes</taxon>
        <taxon>Pezizales</taxon>
        <taxon>Tuberaceae</taxon>
        <taxon>Tuber</taxon>
    </lineage>
</organism>
<protein>
    <recommendedName>
        <fullName evidence="5">Xaa-Pro aminopeptidase</fullName>
        <ecNumber evidence="5">3.4.11.9</ecNumber>
    </recommendedName>
    <alternativeName>
        <fullName evidence="11">Aminoacylproline aminopeptidase</fullName>
    </alternativeName>
</protein>
<keyword evidence="6" id="KW-0031">Aminopeptidase</keyword>
<dbReference type="InterPro" id="IPR036005">
    <property type="entry name" value="Creatinase/aminopeptidase-like"/>
</dbReference>
<name>A0A292Q447_9PEZI</name>
<dbReference type="AlphaFoldDB" id="A0A292Q447"/>
<keyword evidence="9" id="KW-0482">Metalloprotease</keyword>
<proteinExistence type="inferred from homology"/>
<evidence type="ECO:0000256" key="4">
    <source>
        <dbReference type="ARBA" id="ARBA00008766"/>
    </source>
</evidence>
<evidence type="ECO:0000259" key="12">
    <source>
        <dbReference type="SMART" id="SM01011"/>
    </source>
</evidence>
<dbReference type="InterPro" id="IPR052433">
    <property type="entry name" value="X-Pro_dipept-like"/>
</dbReference>
<dbReference type="Gene3D" id="3.90.230.10">
    <property type="entry name" value="Creatinase/methionine aminopeptidase superfamily"/>
    <property type="match status" value="1"/>
</dbReference>
<dbReference type="GO" id="GO:0070006">
    <property type="term" value="F:metalloaminopeptidase activity"/>
    <property type="evidence" value="ECO:0007669"/>
    <property type="project" value="InterPro"/>
</dbReference>
<evidence type="ECO:0000256" key="8">
    <source>
        <dbReference type="ARBA" id="ARBA00022801"/>
    </source>
</evidence>
<evidence type="ECO:0000256" key="7">
    <source>
        <dbReference type="ARBA" id="ARBA00022723"/>
    </source>
</evidence>
<dbReference type="Pfam" id="PF00557">
    <property type="entry name" value="Peptidase_M24"/>
    <property type="match status" value="1"/>
</dbReference>
<keyword evidence="7" id="KW-0479">Metal-binding</keyword>
<comment type="similarity">
    <text evidence="4">Belongs to the peptidase M24B family.</text>
</comment>
<dbReference type="CDD" id="cd01087">
    <property type="entry name" value="Prolidase"/>
    <property type="match status" value="1"/>
</dbReference>
<dbReference type="SMART" id="SM01011">
    <property type="entry name" value="AMP_N"/>
    <property type="match status" value="1"/>
</dbReference>
<evidence type="ECO:0000313" key="14">
    <source>
        <dbReference type="Proteomes" id="UP001412239"/>
    </source>
</evidence>
<dbReference type="EMBL" id="LN890968">
    <property type="protein sequence ID" value="CUS13638.1"/>
    <property type="molecule type" value="Genomic_DNA"/>
</dbReference>
<dbReference type="PANTHER" id="PTHR43226:SF1">
    <property type="entry name" value="XAA-PRO DIPEPTIDASE"/>
    <property type="match status" value="1"/>
</dbReference>
<reference evidence="13" key="1">
    <citation type="submission" date="2015-10" db="EMBL/GenBank/DDBJ databases">
        <authorList>
            <person name="Regsiter A."/>
            <person name="william w."/>
        </authorList>
    </citation>
    <scope>NUCLEOTIDE SEQUENCE</scope>
    <source>
        <strain evidence="13">Montdore</strain>
    </source>
</reference>
<dbReference type="InterPro" id="IPR007865">
    <property type="entry name" value="Aminopep_P_N"/>
</dbReference>
<dbReference type="SUPFAM" id="SSF55920">
    <property type="entry name" value="Creatinase/aminopeptidase"/>
    <property type="match status" value="1"/>
</dbReference>
<dbReference type="Pfam" id="PF05195">
    <property type="entry name" value="AMP_N"/>
    <property type="match status" value="1"/>
</dbReference>
<comment type="catalytic activity">
    <reaction evidence="1">
        <text>Release of any N-terminal amino acid, including proline, that is linked to proline, even from a dipeptide or tripeptide.</text>
        <dbReference type="EC" id="3.4.11.9"/>
    </reaction>
</comment>
<evidence type="ECO:0000256" key="1">
    <source>
        <dbReference type="ARBA" id="ARBA00001424"/>
    </source>
</evidence>
<dbReference type="InterPro" id="IPR029149">
    <property type="entry name" value="Creatin/AminoP/Spt16_N"/>
</dbReference>
<evidence type="ECO:0000313" key="13">
    <source>
        <dbReference type="EMBL" id="CUS13638.1"/>
    </source>
</evidence>
<dbReference type="EC" id="3.4.11.9" evidence="5"/>
<evidence type="ECO:0000256" key="6">
    <source>
        <dbReference type="ARBA" id="ARBA00022438"/>
    </source>
</evidence>
<dbReference type="Gene3D" id="3.40.350.10">
    <property type="entry name" value="Creatinase/prolidase N-terminal domain"/>
    <property type="match status" value="1"/>
</dbReference>
<dbReference type="GO" id="GO:0006508">
    <property type="term" value="P:proteolysis"/>
    <property type="evidence" value="ECO:0007669"/>
    <property type="project" value="TreeGrafter"/>
</dbReference>
<evidence type="ECO:0000256" key="9">
    <source>
        <dbReference type="ARBA" id="ARBA00023049"/>
    </source>
</evidence>
<sequence>MAADPTVDEILAGKYPAKQHAENVVKHLRQSCPGLTDGVIYLESQKSKLYENSDQEVPFRQRRYFYYLSGCDLADSYLTYSIRDQKLTLFIPPIDPASVLWSGLPLSSSEALEKYDVDEVLPTTATAPPTISNSSLPFVIENQTSRTFTLQNAENLEPAIERARVIKDEYEVALIKKANLISALAHHASLRAVKSAGNEREIEAIFTKQCIANGAPKQAYSGIFGGGRSASILHYIHNNKPLSGKLNLLLDAGAEYSNYASDVTRTFPICGQFTKESRDVYDIVLDMQKQCLAASKAGAVWDDIHILAHKVAIQGLLKIGILKDGSVDEILTSRTSTAFLPHGLGHYLGMDTHDCGGNPNYEDSDPMFKYLRKRGPLPAGAVITVEPGVYFCEFIINPYLEDEKHAKYIDKDVLEKYWDVGGVRIEDNILITEGGYENLTNVVKEVDDMLKLING</sequence>